<feature type="transmembrane region" description="Helical" evidence="7">
    <location>
        <begin position="136"/>
        <end position="154"/>
    </location>
</feature>
<keyword evidence="6 7" id="KW-0472">Membrane</keyword>
<feature type="domain" description="Major facilitator superfamily (MFS) profile" evidence="8">
    <location>
        <begin position="5"/>
        <end position="188"/>
    </location>
</feature>
<feature type="transmembrane region" description="Helical" evidence="7">
    <location>
        <begin position="160"/>
        <end position="178"/>
    </location>
</feature>
<evidence type="ECO:0000256" key="5">
    <source>
        <dbReference type="ARBA" id="ARBA00022989"/>
    </source>
</evidence>
<keyword evidence="5 7" id="KW-1133">Transmembrane helix</keyword>
<feature type="transmembrane region" description="Helical" evidence="7">
    <location>
        <begin position="96"/>
        <end position="115"/>
    </location>
</feature>
<keyword evidence="4 7" id="KW-0812">Transmembrane</keyword>
<evidence type="ECO:0000313" key="9">
    <source>
        <dbReference type="EMBL" id="OGC78046.1"/>
    </source>
</evidence>
<evidence type="ECO:0000256" key="2">
    <source>
        <dbReference type="ARBA" id="ARBA00022448"/>
    </source>
</evidence>
<evidence type="ECO:0000259" key="8">
    <source>
        <dbReference type="PROSITE" id="PS50850"/>
    </source>
</evidence>
<sequence length="188" mass="20933">MVNKVLKALFLYNGLFVLAGSLLGPLYALYVERLEAGILPVSISWAVFLFSTTLVTYILSKKGDGLKHKRYLLAAGYLIRAFSWFCMALVTNIEQLIVLQFILGIGEGIGTPSFDAIFAEHLDKNKHIMDYSDWKVISNSVLVVGTLLGGYVVSNYGFHYVLFGMSGLALVSFFGVVLNRRIDYRKSD</sequence>
<reference evidence="9 10" key="1">
    <citation type="journal article" date="2016" name="Nat. Commun.">
        <title>Thousands of microbial genomes shed light on interconnected biogeochemical processes in an aquifer system.</title>
        <authorList>
            <person name="Anantharaman K."/>
            <person name="Brown C.T."/>
            <person name="Hug L.A."/>
            <person name="Sharon I."/>
            <person name="Castelle C.J."/>
            <person name="Probst A.J."/>
            <person name="Thomas B.C."/>
            <person name="Singh A."/>
            <person name="Wilkins M.J."/>
            <person name="Karaoz U."/>
            <person name="Brodie E.L."/>
            <person name="Williams K.H."/>
            <person name="Hubbard S.S."/>
            <person name="Banfield J.F."/>
        </authorList>
    </citation>
    <scope>NUCLEOTIDE SEQUENCE [LARGE SCALE GENOMIC DNA]</scope>
</reference>
<comment type="caution">
    <text evidence="9">The sequence shown here is derived from an EMBL/GenBank/DDBJ whole genome shotgun (WGS) entry which is preliminary data.</text>
</comment>
<evidence type="ECO:0000256" key="1">
    <source>
        <dbReference type="ARBA" id="ARBA00004651"/>
    </source>
</evidence>
<gene>
    <name evidence="9" type="ORF">A2619_03125</name>
</gene>
<feature type="transmembrane region" description="Helical" evidence="7">
    <location>
        <begin position="36"/>
        <end position="59"/>
    </location>
</feature>
<dbReference type="InterPro" id="IPR020846">
    <property type="entry name" value="MFS_dom"/>
</dbReference>
<evidence type="ECO:0000256" key="7">
    <source>
        <dbReference type="SAM" id="Phobius"/>
    </source>
</evidence>
<accession>A0A1F4X8P8</accession>
<dbReference type="AlphaFoldDB" id="A0A1F4X8P8"/>
<protein>
    <recommendedName>
        <fullName evidence="8">Major facilitator superfamily (MFS) profile domain-containing protein</fullName>
    </recommendedName>
</protein>
<dbReference type="PANTHER" id="PTHR43414">
    <property type="entry name" value="MULTIDRUG RESISTANCE PROTEIN MDTG"/>
    <property type="match status" value="1"/>
</dbReference>
<name>A0A1F4X8P8_UNCKA</name>
<dbReference type="PROSITE" id="PS50850">
    <property type="entry name" value="MFS"/>
    <property type="match status" value="1"/>
</dbReference>
<evidence type="ECO:0000256" key="3">
    <source>
        <dbReference type="ARBA" id="ARBA00022475"/>
    </source>
</evidence>
<dbReference type="Proteomes" id="UP000176815">
    <property type="component" value="Unassembled WGS sequence"/>
</dbReference>
<feature type="transmembrane region" description="Helical" evidence="7">
    <location>
        <begin position="71"/>
        <end position="90"/>
    </location>
</feature>
<proteinExistence type="predicted"/>
<feature type="transmembrane region" description="Helical" evidence="7">
    <location>
        <begin position="9"/>
        <end position="30"/>
    </location>
</feature>
<evidence type="ECO:0000313" key="10">
    <source>
        <dbReference type="Proteomes" id="UP000176815"/>
    </source>
</evidence>
<keyword evidence="3" id="KW-1003">Cell membrane</keyword>
<dbReference type="PANTHER" id="PTHR43414:SF1">
    <property type="entry name" value="PEPTIDE PERMEASE"/>
    <property type="match status" value="1"/>
</dbReference>
<dbReference type="Gene3D" id="1.20.1250.20">
    <property type="entry name" value="MFS general substrate transporter like domains"/>
    <property type="match status" value="1"/>
</dbReference>
<dbReference type="InterPro" id="IPR036259">
    <property type="entry name" value="MFS_trans_sf"/>
</dbReference>
<comment type="subcellular location">
    <subcellularLocation>
        <location evidence="1">Cell membrane</location>
        <topology evidence="1">Multi-pass membrane protein</topology>
    </subcellularLocation>
</comment>
<evidence type="ECO:0000256" key="6">
    <source>
        <dbReference type="ARBA" id="ARBA00023136"/>
    </source>
</evidence>
<dbReference type="InterPro" id="IPR011701">
    <property type="entry name" value="MFS"/>
</dbReference>
<dbReference type="GO" id="GO:0005886">
    <property type="term" value="C:plasma membrane"/>
    <property type="evidence" value="ECO:0007669"/>
    <property type="project" value="UniProtKB-SubCell"/>
</dbReference>
<dbReference type="EMBL" id="MEWG01000008">
    <property type="protein sequence ID" value="OGC78046.1"/>
    <property type="molecule type" value="Genomic_DNA"/>
</dbReference>
<dbReference type="GO" id="GO:0022857">
    <property type="term" value="F:transmembrane transporter activity"/>
    <property type="evidence" value="ECO:0007669"/>
    <property type="project" value="InterPro"/>
</dbReference>
<keyword evidence="2" id="KW-0813">Transport</keyword>
<organism evidence="9 10">
    <name type="scientific">candidate division WWE3 bacterium RIFOXYD1_FULL_39_9</name>
    <dbReference type="NCBI Taxonomy" id="1802649"/>
    <lineage>
        <taxon>Bacteria</taxon>
        <taxon>Katanobacteria</taxon>
    </lineage>
</organism>
<dbReference type="SUPFAM" id="SSF103473">
    <property type="entry name" value="MFS general substrate transporter"/>
    <property type="match status" value="1"/>
</dbReference>
<evidence type="ECO:0000256" key="4">
    <source>
        <dbReference type="ARBA" id="ARBA00022692"/>
    </source>
</evidence>
<dbReference type="Pfam" id="PF07690">
    <property type="entry name" value="MFS_1"/>
    <property type="match status" value="1"/>
</dbReference>